<evidence type="ECO:0000256" key="1">
    <source>
        <dbReference type="SAM" id="MobiDB-lite"/>
    </source>
</evidence>
<proteinExistence type="predicted"/>
<gene>
    <name evidence="2" type="ORF">HF521_004742</name>
</gene>
<feature type="non-terminal residue" evidence="2">
    <location>
        <position position="1"/>
    </location>
</feature>
<evidence type="ECO:0000313" key="3">
    <source>
        <dbReference type="Proteomes" id="UP000606274"/>
    </source>
</evidence>
<feature type="region of interest" description="Disordered" evidence="1">
    <location>
        <begin position="20"/>
        <end position="67"/>
    </location>
</feature>
<dbReference type="Proteomes" id="UP000606274">
    <property type="component" value="Unassembled WGS sequence"/>
</dbReference>
<comment type="caution">
    <text evidence="2">The sequence shown here is derived from an EMBL/GenBank/DDBJ whole genome shotgun (WGS) entry which is preliminary data.</text>
</comment>
<dbReference type="AlphaFoldDB" id="A0A8T0AXJ0"/>
<name>A0A8T0AXJ0_SILME</name>
<sequence>RIPLSKALELVLESIAGDTSEVEDLSDIDDPIEDVNYYPPQQEPSRSEEKSSGDEDPTSQSTVASQGRKCLCGETCCCPEHGNAISHTPRHRTQWVDGSNNDPKKPTPGLSFQGQPKQGRGVRWRAAQLTPNLAQFEPEKETEQDR</sequence>
<organism evidence="2 3">
    <name type="scientific">Silurus meridionalis</name>
    <name type="common">Southern catfish</name>
    <name type="synonym">Silurus soldatovi meridionalis</name>
    <dbReference type="NCBI Taxonomy" id="175797"/>
    <lineage>
        <taxon>Eukaryota</taxon>
        <taxon>Metazoa</taxon>
        <taxon>Chordata</taxon>
        <taxon>Craniata</taxon>
        <taxon>Vertebrata</taxon>
        <taxon>Euteleostomi</taxon>
        <taxon>Actinopterygii</taxon>
        <taxon>Neopterygii</taxon>
        <taxon>Teleostei</taxon>
        <taxon>Ostariophysi</taxon>
        <taxon>Siluriformes</taxon>
        <taxon>Siluridae</taxon>
        <taxon>Silurus</taxon>
    </lineage>
</organism>
<feature type="region of interest" description="Disordered" evidence="1">
    <location>
        <begin position="82"/>
        <end position="122"/>
    </location>
</feature>
<protein>
    <submittedName>
        <fullName evidence="2">Uncharacterized protein</fullName>
    </submittedName>
</protein>
<accession>A0A8T0AXJ0</accession>
<reference evidence="2" key="1">
    <citation type="submission" date="2020-08" db="EMBL/GenBank/DDBJ databases">
        <title>Chromosome-level assembly of Southern catfish (Silurus meridionalis) provides insights into visual adaptation to the nocturnal and benthic lifestyles.</title>
        <authorList>
            <person name="Zhang Y."/>
            <person name="Wang D."/>
            <person name="Peng Z."/>
        </authorList>
    </citation>
    <scope>NUCLEOTIDE SEQUENCE</scope>
    <source>
        <strain evidence="2">SWU-2019-XX</strain>
        <tissue evidence="2">Muscle</tissue>
    </source>
</reference>
<dbReference type="EMBL" id="JABFDY010000014">
    <property type="protein sequence ID" value="KAF7698232.1"/>
    <property type="molecule type" value="Genomic_DNA"/>
</dbReference>
<feature type="compositionally biased region" description="Acidic residues" evidence="1">
    <location>
        <begin position="20"/>
        <end position="33"/>
    </location>
</feature>
<evidence type="ECO:0000313" key="2">
    <source>
        <dbReference type="EMBL" id="KAF7698232.1"/>
    </source>
</evidence>
<keyword evidence="3" id="KW-1185">Reference proteome</keyword>